<dbReference type="AlphaFoldDB" id="A0A2S9PT47"/>
<accession>A0A2S9PT47</accession>
<proteinExistence type="predicted"/>
<evidence type="ECO:0000313" key="1">
    <source>
        <dbReference type="EMBL" id="PRH77507.1"/>
    </source>
</evidence>
<evidence type="ECO:0000313" key="2">
    <source>
        <dbReference type="Proteomes" id="UP000239322"/>
    </source>
</evidence>
<name>A0A2S9PT47_9ACTN</name>
<organism evidence="1 2">
    <name type="scientific">Streptomyces solincola</name>
    <dbReference type="NCBI Taxonomy" id="2100817"/>
    <lineage>
        <taxon>Bacteria</taxon>
        <taxon>Bacillati</taxon>
        <taxon>Actinomycetota</taxon>
        <taxon>Actinomycetes</taxon>
        <taxon>Kitasatosporales</taxon>
        <taxon>Streptomycetaceae</taxon>
        <taxon>Streptomyces</taxon>
    </lineage>
</organism>
<gene>
    <name evidence="1" type="ORF">C6N75_19910</name>
</gene>
<dbReference type="RefSeq" id="WP_105870274.1">
    <property type="nucleotide sequence ID" value="NZ_PVLV01000307.1"/>
</dbReference>
<reference evidence="1 2" key="1">
    <citation type="submission" date="2018-03" db="EMBL/GenBank/DDBJ databases">
        <title>Novel Streptomyces sp. from soil.</title>
        <authorList>
            <person name="Tan G.Y.A."/>
            <person name="Lee Z.Y."/>
        </authorList>
    </citation>
    <scope>NUCLEOTIDE SEQUENCE [LARGE SCALE GENOMIC DNA]</scope>
    <source>
        <strain evidence="1 2">ST5x</strain>
    </source>
</reference>
<dbReference type="Proteomes" id="UP000239322">
    <property type="component" value="Unassembled WGS sequence"/>
</dbReference>
<keyword evidence="2" id="KW-1185">Reference proteome</keyword>
<dbReference type="EMBL" id="PVLV01000307">
    <property type="protein sequence ID" value="PRH77507.1"/>
    <property type="molecule type" value="Genomic_DNA"/>
</dbReference>
<comment type="caution">
    <text evidence="1">The sequence shown here is derived from an EMBL/GenBank/DDBJ whole genome shotgun (WGS) entry which is preliminary data.</text>
</comment>
<sequence length="158" mass="16602">MSEKTAPDAAGASGQWREITVSLAVTKPGLSPSAVEQTLSGIRFADTGAGGSVHTGPNWWAYSVDPRRPDGLEGSVTALVADVSLALDGLRALVHQGHTVQIAVSGVVEPGPEWWLPWTQLTLSPRSAAQLATLDLPVSFTVLTPDNEPAEDPLAWLD</sequence>
<protein>
    <submittedName>
        <fullName evidence="1">Uncharacterized protein</fullName>
    </submittedName>
</protein>